<reference evidence="10" key="1">
    <citation type="submission" date="2018-12" db="EMBL/GenBank/DDBJ databases">
        <authorList>
            <person name="Syme R.A."/>
            <person name="Farfan-Caceres L."/>
            <person name="Lichtenzveig J."/>
        </authorList>
    </citation>
    <scope>NUCLEOTIDE SEQUENCE</scope>
    <source>
        <strain evidence="10">Al4</strain>
    </source>
</reference>
<feature type="domain" description="Chitin-binding type-1" evidence="9">
    <location>
        <begin position="369"/>
        <end position="415"/>
    </location>
</feature>
<evidence type="ECO:0000256" key="8">
    <source>
        <dbReference type="PROSITE-ProRule" id="PRU00261"/>
    </source>
</evidence>
<keyword evidence="2 8" id="KW-0147">Chitin-binding</keyword>
<dbReference type="PROSITE" id="PS50941">
    <property type="entry name" value="CHIT_BIND_I_2"/>
    <property type="match status" value="3"/>
</dbReference>
<dbReference type="EMBL" id="RZGK01000003">
    <property type="protein sequence ID" value="KAF9700758.1"/>
    <property type="molecule type" value="Genomic_DNA"/>
</dbReference>
<feature type="disulfide bond" evidence="8">
    <location>
        <begin position="388"/>
        <end position="402"/>
    </location>
</feature>
<sequence>MACRFESPDLVTSLSGTAASPTFAFDAANSNYLGVAGSFTSNNGAVCSFPTRYVTQQMTSTYAITPIIVTVGRTTTCSVLAPPSITPSASGSTTYSGFECPSITDNQFAPGTYTLRFNQPNVAGAPTISSRTFVVASPTFSTDRTTTTVLATATAPSISDAIVTYLDTTTLTITGTTTGQTLTQTVTGLSTATTTVTDTVSSCAVLADSSSSVAASSTVSSPTSIPTAGLPPSQDGQCGSITGQTCIGTTYGSCCSRYDFCGDTDIYCLTTEGCQAGYGNCTTPSPVSSSSPPTPTSTVKVSIDGTCGGDNGYVCPGSGLGDCCSPYGWCGSSDAHCGAGCQNVFGICTGPTPTGTAPLPTSTLRVSLDGACGGTTGQTCSGSTFGPCCSEYGFCGGEALYCTGACQPTFGTCNATPGKRSAPKGNLRAASFAAAKRSTGQVQNEKRAIGGAGPDYTYPPIPQTTITSTATQTVTLIPTAGRGTSAFTTVFTTTTIVPLPGSTVTTTTTVLFLTTETVRSTQTLCPTSA</sequence>
<gene>
    <name evidence="10" type="ORF">EKO04_001488</name>
</gene>
<dbReference type="GO" id="GO:0046872">
    <property type="term" value="F:metal ion binding"/>
    <property type="evidence" value="ECO:0007669"/>
    <property type="project" value="UniProtKB-KW"/>
</dbReference>
<dbReference type="SUPFAM" id="SSF57016">
    <property type="entry name" value="Plant lectins/antimicrobial peptides"/>
    <property type="match status" value="3"/>
</dbReference>
<keyword evidence="7" id="KW-0170">Cobalt</keyword>
<evidence type="ECO:0000313" key="11">
    <source>
        <dbReference type="Proteomes" id="UP000651452"/>
    </source>
</evidence>
<evidence type="ECO:0000256" key="7">
    <source>
        <dbReference type="ARBA" id="ARBA00023285"/>
    </source>
</evidence>
<dbReference type="InterPro" id="IPR001002">
    <property type="entry name" value="Chitin-bd_1"/>
</dbReference>
<feature type="disulfide bond" evidence="8">
    <location>
        <begin position="323"/>
        <end position="337"/>
    </location>
</feature>
<evidence type="ECO:0000256" key="6">
    <source>
        <dbReference type="ARBA" id="ARBA00023277"/>
    </source>
</evidence>
<feature type="disulfide bond" evidence="8">
    <location>
        <begin position="254"/>
        <end position="268"/>
    </location>
</feature>
<comment type="cofactor">
    <cofactor evidence="1">
        <name>Co(2+)</name>
        <dbReference type="ChEBI" id="CHEBI:48828"/>
    </cofactor>
</comment>
<evidence type="ECO:0000259" key="9">
    <source>
        <dbReference type="PROSITE" id="PS50941"/>
    </source>
</evidence>
<dbReference type="GO" id="GO:0008061">
    <property type="term" value="F:chitin binding"/>
    <property type="evidence" value="ECO:0007669"/>
    <property type="project" value="UniProtKB-UniRule"/>
</dbReference>
<evidence type="ECO:0000256" key="1">
    <source>
        <dbReference type="ARBA" id="ARBA00001941"/>
    </source>
</evidence>
<dbReference type="Gene3D" id="3.30.60.10">
    <property type="entry name" value="Endochitinase-like"/>
    <property type="match status" value="3"/>
</dbReference>
<organism evidence="10 11">
    <name type="scientific">Ascochyta lentis</name>
    <dbReference type="NCBI Taxonomy" id="205686"/>
    <lineage>
        <taxon>Eukaryota</taxon>
        <taxon>Fungi</taxon>
        <taxon>Dikarya</taxon>
        <taxon>Ascomycota</taxon>
        <taxon>Pezizomycotina</taxon>
        <taxon>Dothideomycetes</taxon>
        <taxon>Pleosporomycetidae</taxon>
        <taxon>Pleosporales</taxon>
        <taxon>Pleosporineae</taxon>
        <taxon>Didymellaceae</taxon>
        <taxon>Ascochyta</taxon>
    </lineage>
</organism>
<dbReference type="AlphaFoldDB" id="A0A8H7JE15"/>
<dbReference type="CDD" id="cd11618">
    <property type="entry name" value="ChtBD1_1"/>
    <property type="match status" value="2"/>
</dbReference>
<evidence type="ECO:0000313" key="10">
    <source>
        <dbReference type="EMBL" id="KAF9700758.1"/>
    </source>
</evidence>
<evidence type="ECO:0000256" key="4">
    <source>
        <dbReference type="ARBA" id="ARBA00022729"/>
    </source>
</evidence>
<keyword evidence="4" id="KW-0732">Signal</keyword>
<dbReference type="PANTHER" id="PTHR46471">
    <property type="entry name" value="CHITIN DEACETYLASE"/>
    <property type="match status" value="1"/>
</dbReference>
<dbReference type="GO" id="GO:0016787">
    <property type="term" value="F:hydrolase activity"/>
    <property type="evidence" value="ECO:0007669"/>
    <property type="project" value="UniProtKB-KW"/>
</dbReference>
<feature type="domain" description="Chitin-binding type-1" evidence="9">
    <location>
        <begin position="304"/>
        <end position="350"/>
    </location>
</feature>
<comment type="caution">
    <text evidence="8">Lacks conserved residue(s) required for the propagation of feature annotation.</text>
</comment>
<dbReference type="Proteomes" id="UP000651452">
    <property type="component" value="Unassembled WGS sequence"/>
</dbReference>
<keyword evidence="11" id="KW-1185">Reference proteome</keyword>
<keyword evidence="3" id="KW-0479">Metal-binding</keyword>
<dbReference type="PANTHER" id="PTHR46471:SF2">
    <property type="entry name" value="CHITIN DEACETYLASE-RELATED"/>
    <property type="match status" value="1"/>
</dbReference>
<feature type="domain" description="Chitin-binding type-1" evidence="9">
    <location>
        <begin position="235"/>
        <end position="283"/>
    </location>
</feature>
<protein>
    <recommendedName>
        <fullName evidence="9">Chitin-binding type-1 domain-containing protein</fullName>
    </recommendedName>
</protein>
<reference evidence="10" key="2">
    <citation type="submission" date="2020-09" db="EMBL/GenBank/DDBJ databases">
        <title>Reference genome assembly for Australian Ascochyta lentis isolate Al4.</title>
        <authorList>
            <person name="Lee R.C."/>
            <person name="Farfan-Caceres L.M."/>
            <person name="Debler J.W."/>
            <person name="Williams A.H."/>
            <person name="Henares B.M."/>
        </authorList>
    </citation>
    <scope>NUCLEOTIDE SEQUENCE</scope>
    <source>
        <strain evidence="10">Al4</strain>
    </source>
</reference>
<keyword evidence="5" id="KW-0378">Hydrolase</keyword>
<dbReference type="Pfam" id="PF00187">
    <property type="entry name" value="Chitin_bind_1"/>
    <property type="match status" value="1"/>
</dbReference>
<dbReference type="SMART" id="SM00270">
    <property type="entry name" value="ChtBD1"/>
    <property type="match status" value="3"/>
</dbReference>
<dbReference type="OrthoDB" id="1193027at2759"/>
<dbReference type="InterPro" id="IPR036861">
    <property type="entry name" value="Endochitinase-like_sf"/>
</dbReference>
<accession>A0A8H7JE15</accession>
<proteinExistence type="predicted"/>
<comment type="caution">
    <text evidence="10">The sequence shown here is derived from an EMBL/GenBank/DDBJ whole genome shotgun (WGS) entry which is preliminary data.</text>
</comment>
<evidence type="ECO:0000256" key="3">
    <source>
        <dbReference type="ARBA" id="ARBA00022723"/>
    </source>
</evidence>
<evidence type="ECO:0000256" key="2">
    <source>
        <dbReference type="ARBA" id="ARBA00022669"/>
    </source>
</evidence>
<keyword evidence="6" id="KW-0119">Carbohydrate metabolism</keyword>
<evidence type="ECO:0000256" key="5">
    <source>
        <dbReference type="ARBA" id="ARBA00022801"/>
    </source>
</evidence>
<name>A0A8H7JE15_9PLEO</name>
<keyword evidence="8" id="KW-1015">Disulfide bond</keyword>